<dbReference type="PROSITE" id="PS51257">
    <property type="entry name" value="PROKAR_LIPOPROTEIN"/>
    <property type="match status" value="1"/>
</dbReference>
<accession>A0A3N9TEE7</accession>
<dbReference type="AlphaFoldDB" id="A0A3N9TEE7"/>
<dbReference type="Proteomes" id="UP000281112">
    <property type="component" value="Unassembled WGS sequence"/>
</dbReference>
<dbReference type="InterPro" id="IPR035288">
    <property type="entry name" value="ToxS"/>
</dbReference>
<evidence type="ECO:0000313" key="1">
    <source>
        <dbReference type="EMBL" id="RQW62489.1"/>
    </source>
</evidence>
<dbReference type="EMBL" id="RJVQ01000006">
    <property type="protein sequence ID" value="RQW62489.1"/>
    <property type="molecule type" value="Genomic_DNA"/>
</dbReference>
<gene>
    <name evidence="1" type="ORF">EES38_15080</name>
</gene>
<evidence type="ECO:0000313" key="2">
    <source>
        <dbReference type="Proteomes" id="UP000281112"/>
    </source>
</evidence>
<keyword evidence="2" id="KW-1185">Reference proteome</keyword>
<reference evidence="1 2" key="1">
    <citation type="submission" date="2018-11" db="EMBL/GenBank/DDBJ databases">
        <title>Vibrio LJC006 sp. nov., isolated from seawater during the bloom of the enteromorpha.</title>
        <authorList>
            <person name="Liang J."/>
        </authorList>
    </citation>
    <scope>NUCLEOTIDE SEQUENCE [LARGE SCALE GENOMIC DNA]</scope>
    <source>
        <strain evidence="1 2">LJC006</strain>
    </source>
</reference>
<protein>
    <recommendedName>
        <fullName evidence="3">Transmembrane regulatory protein ToxS</fullName>
    </recommendedName>
</protein>
<dbReference type="GO" id="GO:0016020">
    <property type="term" value="C:membrane"/>
    <property type="evidence" value="ECO:0007669"/>
    <property type="project" value="InterPro"/>
</dbReference>
<proteinExistence type="predicted"/>
<name>A0A3N9TEE7_9VIBR</name>
<dbReference type="RefSeq" id="WP_124938030.1">
    <property type="nucleotide sequence ID" value="NZ_RJVQ01000006.1"/>
</dbReference>
<dbReference type="Pfam" id="PF17323">
    <property type="entry name" value="ToxS"/>
    <property type="match status" value="1"/>
</dbReference>
<organism evidence="1 2">
    <name type="scientific">Vibrio viridaestus</name>
    <dbReference type="NCBI Taxonomy" id="2487322"/>
    <lineage>
        <taxon>Bacteria</taxon>
        <taxon>Pseudomonadati</taxon>
        <taxon>Pseudomonadota</taxon>
        <taxon>Gammaproteobacteria</taxon>
        <taxon>Vibrionales</taxon>
        <taxon>Vibrionaceae</taxon>
        <taxon>Vibrio</taxon>
    </lineage>
</organism>
<comment type="caution">
    <text evidence="1">The sequence shown here is derived from an EMBL/GenBank/DDBJ whole genome shotgun (WGS) entry which is preliminary data.</text>
</comment>
<sequence length="174" mass="19930">MMNKKIAATLLLISLGLSCWLYWGSNYKLKQLVTSREWQSRIVTLIEHSNDAESVGPLKRVDVTSNVKYLPNETYIRVSVLKLYSDEAGQDPETTIDVSESGTWQLSENYLLISPTEFKDISSKQSKDFTPEQLDLVTQFFKMDAQQSRRVDIVDDHTMLLTSLNHDSTLLYSE</sequence>
<evidence type="ECO:0008006" key="3">
    <source>
        <dbReference type="Google" id="ProtNLM"/>
    </source>
</evidence>